<keyword evidence="3" id="KW-0274">FAD</keyword>
<evidence type="ECO:0000256" key="7">
    <source>
        <dbReference type="ARBA" id="ARBA00038878"/>
    </source>
</evidence>
<comment type="similarity">
    <text evidence="6">Belongs to the L2HGDH family.</text>
</comment>
<organism evidence="11 12">
    <name type="scientific">Apiospora rasikravindrae</name>
    <dbReference type="NCBI Taxonomy" id="990691"/>
    <lineage>
        <taxon>Eukaryota</taxon>
        <taxon>Fungi</taxon>
        <taxon>Dikarya</taxon>
        <taxon>Ascomycota</taxon>
        <taxon>Pezizomycotina</taxon>
        <taxon>Sordariomycetes</taxon>
        <taxon>Xylariomycetidae</taxon>
        <taxon>Amphisphaeriales</taxon>
        <taxon>Apiosporaceae</taxon>
        <taxon>Apiospora</taxon>
    </lineage>
</organism>
<evidence type="ECO:0000256" key="9">
    <source>
        <dbReference type="SAM" id="MobiDB-lite"/>
    </source>
</evidence>
<feature type="compositionally biased region" description="Basic and acidic residues" evidence="9">
    <location>
        <begin position="472"/>
        <end position="481"/>
    </location>
</feature>
<comment type="catalytic activity">
    <reaction evidence="5">
        <text>(S)-2-hydroxyglutarate + A = 2-oxoglutarate + AH2</text>
        <dbReference type="Rhea" id="RHEA:21252"/>
        <dbReference type="ChEBI" id="CHEBI:13193"/>
        <dbReference type="ChEBI" id="CHEBI:16782"/>
        <dbReference type="ChEBI" id="CHEBI:16810"/>
        <dbReference type="ChEBI" id="CHEBI:17499"/>
        <dbReference type="EC" id="1.1.99.2"/>
    </reaction>
</comment>
<feature type="domain" description="FAD dependent oxidoreductase" evidence="10">
    <location>
        <begin position="35"/>
        <end position="149"/>
    </location>
</feature>
<evidence type="ECO:0000313" key="11">
    <source>
        <dbReference type="EMBL" id="KAK8051280.1"/>
    </source>
</evidence>
<proteinExistence type="inferred from homology"/>
<dbReference type="InterPro" id="IPR036188">
    <property type="entry name" value="FAD/NAD-bd_sf"/>
</dbReference>
<keyword evidence="12" id="KW-1185">Reference proteome</keyword>
<feature type="region of interest" description="Disordered" evidence="9">
    <location>
        <begin position="466"/>
        <end position="520"/>
    </location>
</feature>
<keyword evidence="4" id="KW-0560">Oxidoreductase</keyword>
<gene>
    <name evidence="11" type="ORF">PG993_002665</name>
</gene>
<dbReference type="EC" id="1.1.99.2" evidence="7"/>
<feature type="domain" description="FAD dependent oxidoreductase" evidence="10">
    <location>
        <begin position="152"/>
        <end position="367"/>
    </location>
</feature>
<dbReference type="Proteomes" id="UP001444661">
    <property type="component" value="Unassembled WGS sequence"/>
</dbReference>
<dbReference type="PANTHER" id="PTHR43104">
    <property type="entry name" value="L-2-HYDROXYGLUTARATE DEHYDROGENASE, MITOCHONDRIAL"/>
    <property type="match status" value="1"/>
</dbReference>
<evidence type="ECO:0000256" key="8">
    <source>
        <dbReference type="ARBA" id="ARBA00041137"/>
    </source>
</evidence>
<evidence type="ECO:0000259" key="10">
    <source>
        <dbReference type="Pfam" id="PF01266"/>
    </source>
</evidence>
<keyword evidence="2" id="KW-0285">Flavoprotein</keyword>
<protein>
    <recommendedName>
        <fullName evidence="8">L-2-hydroxyglutarate dehydrogenase, mitochondrial</fullName>
        <ecNumber evidence="7">1.1.99.2</ecNumber>
    </recommendedName>
</protein>
<dbReference type="PANTHER" id="PTHR43104:SF4">
    <property type="entry name" value="L-2-HYDROXYGLUTARATE DEHYDROGENASE, MITOCHONDRIAL"/>
    <property type="match status" value="1"/>
</dbReference>
<dbReference type="InterPro" id="IPR006076">
    <property type="entry name" value="FAD-dep_OxRdtase"/>
</dbReference>
<comment type="caution">
    <text evidence="11">The sequence shown here is derived from an EMBL/GenBank/DDBJ whole genome shotgun (WGS) entry which is preliminary data.</text>
</comment>
<evidence type="ECO:0000313" key="12">
    <source>
        <dbReference type="Proteomes" id="UP001444661"/>
    </source>
</evidence>
<evidence type="ECO:0000256" key="5">
    <source>
        <dbReference type="ARBA" id="ARBA00036066"/>
    </source>
</evidence>
<dbReference type="SUPFAM" id="SSF51905">
    <property type="entry name" value="FAD/NAD(P)-binding domain"/>
    <property type="match status" value="1"/>
</dbReference>
<accession>A0ABR1TXA7</accession>
<evidence type="ECO:0000256" key="3">
    <source>
        <dbReference type="ARBA" id="ARBA00022827"/>
    </source>
</evidence>
<sequence length="520" mass="56409">MFVTALGRQGLLASTKSRSRLFSTTAAARADFTHVVVGGGVIGLATARHLATTRPDASTLLLERHAQVGTETSSRNSEVIHAGIYYGAGSLKTRLCIRGKELMYDYCGRHAVPHRRTGKWIVAQDDAQREILEGTHAFCRDTIGVPTRWGHFEDAGGETALNSAVVAVEPLGGNGAGGWRLTVRDAATGEESTIETETLINCAGLGAVDVHNLIAPPERHMQLYYAKGNYFSYSGSGAPKVNRLIYPVTMPGAGGLGTHLTLDMAGRLRFGPDVEWVDDPSQLSVNASRLPQALDAIREYLPGVDGSALVPDYAGIRPKLGKASAVGHGKGFIDFYIKKEEGFEGWVNLLGMESPGLTSSLAIAEMVRRDTMLVCDIQHRLKQRSREAAALLMLGIPLHARSLDGLEEVPPGLRRRPVRHLRDFNSLRQPALDRAVAGEPGDLARLGVDHLELLVRRVLEPRAEPQIRPPRHGLERRRPEVAEADPQECGAVDVPQLRHVGWRAPRDGEARGQQGQGLEG</sequence>
<evidence type="ECO:0000256" key="1">
    <source>
        <dbReference type="ARBA" id="ARBA00001974"/>
    </source>
</evidence>
<evidence type="ECO:0000256" key="6">
    <source>
        <dbReference type="ARBA" id="ARBA00037941"/>
    </source>
</evidence>
<comment type="cofactor">
    <cofactor evidence="1">
        <name>FAD</name>
        <dbReference type="ChEBI" id="CHEBI:57692"/>
    </cofactor>
</comment>
<dbReference type="Gene3D" id="3.50.50.60">
    <property type="entry name" value="FAD/NAD(P)-binding domain"/>
    <property type="match status" value="2"/>
</dbReference>
<evidence type="ECO:0000256" key="2">
    <source>
        <dbReference type="ARBA" id="ARBA00022630"/>
    </source>
</evidence>
<dbReference type="EMBL" id="JAQQWK010000002">
    <property type="protein sequence ID" value="KAK8051280.1"/>
    <property type="molecule type" value="Genomic_DNA"/>
</dbReference>
<dbReference type="Pfam" id="PF01266">
    <property type="entry name" value="DAO"/>
    <property type="match status" value="2"/>
</dbReference>
<name>A0ABR1TXA7_9PEZI</name>
<reference evidence="11 12" key="1">
    <citation type="submission" date="2023-01" db="EMBL/GenBank/DDBJ databases">
        <title>Analysis of 21 Apiospora genomes using comparative genomics revels a genus with tremendous synthesis potential of carbohydrate active enzymes and secondary metabolites.</title>
        <authorList>
            <person name="Sorensen T."/>
        </authorList>
    </citation>
    <scope>NUCLEOTIDE SEQUENCE [LARGE SCALE GENOMIC DNA]</scope>
    <source>
        <strain evidence="11 12">CBS 33761</strain>
    </source>
</reference>
<evidence type="ECO:0000256" key="4">
    <source>
        <dbReference type="ARBA" id="ARBA00023002"/>
    </source>
</evidence>